<keyword evidence="3" id="KW-1185">Reference proteome</keyword>
<proteinExistence type="predicted"/>
<dbReference type="EMBL" id="VSWD01000005">
    <property type="protein sequence ID" value="KAK3102985.1"/>
    <property type="molecule type" value="Genomic_DNA"/>
</dbReference>
<accession>A0AA88YDC8</accession>
<protein>
    <submittedName>
        <fullName evidence="2">Uncharacterized protein</fullName>
    </submittedName>
</protein>
<evidence type="ECO:0000313" key="2">
    <source>
        <dbReference type="EMBL" id="KAK3102985.1"/>
    </source>
</evidence>
<feature type="region of interest" description="Disordered" evidence="1">
    <location>
        <begin position="277"/>
        <end position="296"/>
    </location>
</feature>
<name>A0AA88YDC8_PINIB</name>
<comment type="caution">
    <text evidence="2">The sequence shown here is derived from an EMBL/GenBank/DDBJ whole genome shotgun (WGS) entry which is preliminary data.</text>
</comment>
<feature type="compositionally biased region" description="Basic and acidic residues" evidence="1">
    <location>
        <begin position="281"/>
        <end position="295"/>
    </location>
</feature>
<dbReference type="AlphaFoldDB" id="A0AA88YDC8"/>
<organism evidence="2 3">
    <name type="scientific">Pinctada imbricata</name>
    <name type="common">Atlantic pearl-oyster</name>
    <name type="synonym">Pinctada martensii</name>
    <dbReference type="NCBI Taxonomy" id="66713"/>
    <lineage>
        <taxon>Eukaryota</taxon>
        <taxon>Metazoa</taxon>
        <taxon>Spiralia</taxon>
        <taxon>Lophotrochozoa</taxon>
        <taxon>Mollusca</taxon>
        <taxon>Bivalvia</taxon>
        <taxon>Autobranchia</taxon>
        <taxon>Pteriomorphia</taxon>
        <taxon>Pterioida</taxon>
        <taxon>Pterioidea</taxon>
        <taxon>Pteriidae</taxon>
        <taxon>Pinctada</taxon>
    </lineage>
</organism>
<evidence type="ECO:0000313" key="3">
    <source>
        <dbReference type="Proteomes" id="UP001186944"/>
    </source>
</evidence>
<gene>
    <name evidence="2" type="ORF">FSP39_015532</name>
</gene>
<dbReference type="Proteomes" id="UP001186944">
    <property type="component" value="Unassembled WGS sequence"/>
</dbReference>
<feature type="region of interest" description="Disordered" evidence="1">
    <location>
        <begin position="228"/>
        <end position="254"/>
    </location>
</feature>
<feature type="region of interest" description="Disordered" evidence="1">
    <location>
        <begin position="170"/>
        <end position="193"/>
    </location>
</feature>
<reference evidence="2" key="1">
    <citation type="submission" date="2019-08" db="EMBL/GenBank/DDBJ databases">
        <title>The improved chromosome-level genome for the pearl oyster Pinctada fucata martensii using PacBio sequencing and Hi-C.</title>
        <authorList>
            <person name="Zheng Z."/>
        </authorList>
    </citation>
    <scope>NUCLEOTIDE SEQUENCE</scope>
    <source>
        <strain evidence="2">ZZ-2019</strain>
        <tissue evidence="2">Adductor muscle</tissue>
    </source>
</reference>
<evidence type="ECO:0000256" key="1">
    <source>
        <dbReference type="SAM" id="MobiDB-lite"/>
    </source>
</evidence>
<feature type="compositionally biased region" description="Acidic residues" evidence="1">
    <location>
        <begin position="235"/>
        <end position="245"/>
    </location>
</feature>
<sequence>MDVISAGPTGRSLRTLNNKNNLAGLYLKKRLDQYSREKSFIISHIDRDRFDTKDFLKQIQKIESDNNEAAVQYLGRTRKPKPHQRAPKATSIYTPQTSILPNPLPLPTPLTHDPNYISDDESQSPALVAKASSTTPVLKHTRTMPDIFGETSTPQRMRRSSTSPRIFVTEPIDDKDQITTPIPEGKTLSFTPRQDSVTASEFDLSHSKSSFPSIGRKSSLYLQIASAKEGPEYSDSSDEDDENETLDGRKRSRSRISTRRQSFLAWVNEKRKEGGLLPGYIKEKNTPESSKDNRRNSFMNWLSSRGVNLNRENSLQEISEDPEYGIGNINDVKAMTSRTANESPSKRSRLFGKNPFRQAGEIMRNLVFMKSYRRLPLDIRLKKFYEKVEKTTDKTRIRKILITLENHFVTINRTY</sequence>